<gene>
    <name evidence="13" type="ORF">EV210_108201</name>
</gene>
<reference evidence="13 14" key="1">
    <citation type="submission" date="2019-03" db="EMBL/GenBank/DDBJ databases">
        <title>Genomic Encyclopedia of Type Strains, Phase IV (KMG-IV): sequencing the most valuable type-strain genomes for metagenomic binning, comparative biology and taxonomic classification.</title>
        <authorList>
            <person name="Goeker M."/>
        </authorList>
    </citation>
    <scope>NUCLEOTIDE SEQUENCE [LARGE SCALE GENOMIC DNA]</scope>
    <source>
        <strain evidence="13 14">DSM 15969</strain>
    </source>
</reference>
<dbReference type="GO" id="GO:0030288">
    <property type="term" value="C:outer membrane-bounded periplasmic space"/>
    <property type="evidence" value="ECO:0007669"/>
    <property type="project" value="InterPro"/>
</dbReference>
<feature type="domain" description="TonB C-terminal" evidence="12">
    <location>
        <begin position="151"/>
        <end position="243"/>
    </location>
</feature>
<sequence>MSRRNEWLKAMGFSAAVHIALIIGINWFAGFILPTQIDEPAIVELELISDPGMQESSAPGSPAPAASQAVPQPQQEMVVPSTIPVKQQIVTEVAEAESVITETEAASQTFSNAVNGSSAQGTGNGGEAMGSGSGSGSGTGSGGGTGSGTKGLTSPPRILQKVEPRYPESARRDGVEGSVTVKLEIMENGKPGNVWVVGSSGRNELDEAAVKAVERWRFVPARDSVNGQPIACISTVEVKFRLN</sequence>
<evidence type="ECO:0000256" key="11">
    <source>
        <dbReference type="SAM" id="Phobius"/>
    </source>
</evidence>
<evidence type="ECO:0000256" key="10">
    <source>
        <dbReference type="SAM" id="MobiDB-lite"/>
    </source>
</evidence>
<evidence type="ECO:0000313" key="13">
    <source>
        <dbReference type="EMBL" id="TCL36556.1"/>
    </source>
</evidence>
<evidence type="ECO:0000256" key="7">
    <source>
        <dbReference type="ARBA" id="ARBA00022927"/>
    </source>
</evidence>
<feature type="region of interest" description="Disordered" evidence="10">
    <location>
        <begin position="52"/>
        <end position="75"/>
    </location>
</feature>
<dbReference type="GO" id="GO:0015031">
    <property type="term" value="P:protein transport"/>
    <property type="evidence" value="ECO:0007669"/>
    <property type="project" value="UniProtKB-KW"/>
</dbReference>
<evidence type="ECO:0000313" key="14">
    <source>
        <dbReference type="Proteomes" id="UP000295063"/>
    </source>
</evidence>
<evidence type="ECO:0000256" key="8">
    <source>
        <dbReference type="ARBA" id="ARBA00022989"/>
    </source>
</evidence>
<dbReference type="NCBIfam" id="TIGR01352">
    <property type="entry name" value="tonB_Cterm"/>
    <property type="match status" value="1"/>
</dbReference>
<keyword evidence="8 11" id="KW-1133">Transmembrane helix</keyword>
<name>A0A4R1PW51_9FIRM</name>
<dbReference type="Gene3D" id="3.30.1150.10">
    <property type="match status" value="1"/>
</dbReference>
<feature type="compositionally biased region" description="Low complexity" evidence="10">
    <location>
        <begin position="54"/>
        <end position="75"/>
    </location>
</feature>
<proteinExistence type="inferred from homology"/>
<protein>
    <submittedName>
        <fullName evidence="13">Protein TonB</fullName>
    </submittedName>
</protein>
<evidence type="ECO:0000256" key="4">
    <source>
        <dbReference type="ARBA" id="ARBA00022475"/>
    </source>
</evidence>
<dbReference type="EMBL" id="SLUI01000008">
    <property type="protein sequence ID" value="TCL36556.1"/>
    <property type="molecule type" value="Genomic_DNA"/>
</dbReference>
<accession>A0A4R1PW51</accession>
<dbReference type="OrthoDB" id="1681210at2"/>
<keyword evidence="9 11" id="KW-0472">Membrane</keyword>
<organism evidence="13 14">
    <name type="scientific">Anaerospora hongkongensis</name>
    <dbReference type="NCBI Taxonomy" id="244830"/>
    <lineage>
        <taxon>Bacteria</taxon>
        <taxon>Bacillati</taxon>
        <taxon>Bacillota</taxon>
        <taxon>Negativicutes</taxon>
        <taxon>Selenomonadales</taxon>
        <taxon>Sporomusaceae</taxon>
        <taxon>Anaerospora</taxon>
    </lineage>
</organism>
<dbReference type="InterPro" id="IPR051045">
    <property type="entry name" value="TonB-dependent_transducer"/>
</dbReference>
<comment type="caution">
    <text evidence="13">The sequence shown here is derived from an EMBL/GenBank/DDBJ whole genome shotgun (WGS) entry which is preliminary data.</text>
</comment>
<dbReference type="PANTHER" id="PTHR33446">
    <property type="entry name" value="PROTEIN TONB-RELATED"/>
    <property type="match status" value="1"/>
</dbReference>
<comment type="similarity">
    <text evidence="2">Belongs to the TonB family.</text>
</comment>
<keyword evidence="3" id="KW-0813">Transport</keyword>
<keyword evidence="5" id="KW-0997">Cell inner membrane</keyword>
<keyword evidence="4" id="KW-1003">Cell membrane</keyword>
<dbReference type="GO" id="GO:0015891">
    <property type="term" value="P:siderophore transport"/>
    <property type="evidence" value="ECO:0007669"/>
    <property type="project" value="InterPro"/>
</dbReference>
<dbReference type="SUPFAM" id="SSF74653">
    <property type="entry name" value="TolA/TonB C-terminal domain"/>
    <property type="match status" value="1"/>
</dbReference>
<dbReference type="InterPro" id="IPR003538">
    <property type="entry name" value="TonB"/>
</dbReference>
<feature type="compositionally biased region" description="Polar residues" evidence="10">
    <location>
        <begin position="105"/>
        <end position="120"/>
    </location>
</feature>
<feature type="region of interest" description="Disordered" evidence="10">
    <location>
        <begin position="105"/>
        <end position="157"/>
    </location>
</feature>
<comment type="subcellular location">
    <subcellularLocation>
        <location evidence="1">Cell inner membrane</location>
        <topology evidence="1">Single-pass membrane protein</topology>
        <orientation evidence="1">Periplasmic side</orientation>
    </subcellularLocation>
</comment>
<dbReference type="InterPro" id="IPR037682">
    <property type="entry name" value="TonB_C"/>
</dbReference>
<evidence type="ECO:0000256" key="3">
    <source>
        <dbReference type="ARBA" id="ARBA00022448"/>
    </source>
</evidence>
<evidence type="ECO:0000256" key="6">
    <source>
        <dbReference type="ARBA" id="ARBA00022692"/>
    </source>
</evidence>
<keyword evidence="14" id="KW-1185">Reference proteome</keyword>
<dbReference type="AlphaFoldDB" id="A0A4R1PW51"/>
<dbReference type="GO" id="GO:0005886">
    <property type="term" value="C:plasma membrane"/>
    <property type="evidence" value="ECO:0007669"/>
    <property type="project" value="UniProtKB-SubCell"/>
</dbReference>
<feature type="transmembrane region" description="Helical" evidence="11">
    <location>
        <begin position="12"/>
        <end position="33"/>
    </location>
</feature>
<evidence type="ECO:0000256" key="5">
    <source>
        <dbReference type="ARBA" id="ARBA00022519"/>
    </source>
</evidence>
<dbReference type="PROSITE" id="PS52015">
    <property type="entry name" value="TONB_CTD"/>
    <property type="match status" value="1"/>
</dbReference>
<dbReference type="GO" id="GO:0055085">
    <property type="term" value="P:transmembrane transport"/>
    <property type="evidence" value="ECO:0007669"/>
    <property type="project" value="InterPro"/>
</dbReference>
<dbReference type="GO" id="GO:0031992">
    <property type="term" value="F:energy transducer activity"/>
    <property type="evidence" value="ECO:0007669"/>
    <property type="project" value="InterPro"/>
</dbReference>
<keyword evidence="7" id="KW-0653">Protein transport</keyword>
<evidence type="ECO:0000256" key="2">
    <source>
        <dbReference type="ARBA" id="ARBA00006555"/>
    </source>
</evidence>
<evidence type="ECO:0000259" key="12">
    <source>
        <dbReference type="PROSITE" id="PS52015"/>
    </source>
</evidence>
<dbReference type="InterPro" id="IPR006260">
    <property type="entry name" value="TonB/TolA_C"/>
</dbReference>
<dbReference type="Pfam" id="PF03544">
    <property type="entry name" value="TonB_C"/>
    <property type="match status" value="1"/>
</dbReference>
<evidence type="ECO:0000256" key="9">
    <source>
        <dbReference type="ARBA" id="ARBA00023136"/>
    </source>
</evidence>
<evidence type="ECO:0000256" key="1">
    <source>
        <dbReference type="ARBA" id="ARBA00004383"/>
    </source>
</evidence>
<dbReference type="Proteomes" id="UP000295063">
    <property type="component" value="Unassembled WGS sequence"/>
</dbReference>
<feature type="compositionally biased region" description="Gly residues" evidence="10">
    <location>
        <begin position="122"/>
        <end position="149"/>
    </location>
</feature>
<dbReference type="RefSeq" id="WP_132081380.1">
    <property type="nucleotide sequence ID" value="NZ_SLUI01000008.1"/>
</dbReference>
<keyword evidence="6 11" id="KW-0812">Transmembrane</keyword>
<dbReference type="PRINTS" id="PR01374">
    <property type="entry name" value="TONBPROTEIN"/>
</dbReference>